<evidence type="ECO:0000313" key="3">
    <source>
        <dbReference type="Proteomes" id="UP000033101"/>
    </source>
</evidence>
<proteinExistence type="predicted"/>
<dbReference type="GeneID" id="24829455"/>
<accession>A0A0E3SAT6</accession>
<dbReference type="AlphaFoldDB" id="A0A0E3SAT6"/>
<sequence>MEKLRTKTLIKLLSVFFILLLTASAASAACSYQRGKHYYNNNYEWNNSQYSDCRQYSDWDYKTCNSRENTECRTCNQCPDWNCVTCNSGENTCPGTTDPGIPDPEPTDPGTTDPGSSVPPVTPTNATGTTTVKLCSNNVCTVGGNGQVLTLTNYNNAVNPTYDQLLAFLEADKTDERPYTSTYVCSDFAKALHDNAEAAGIKAGWVGAIGANHAFNVFETTDKGTVYIDCTGVPGGATLQDKQLNVVIGQPLSGKYLFRQGTLNGMEGTVTSLLVYW</sequence>
<keyword evidence="3" id="KW-1185">Reference proteome</keyword>
<dbReference type="Proteomes" id="UP000033101">
    <property type="component" value="Chromosome"/>
</dbReference>
<feature type="region of interest" description="Disordered" evidence="1">
    <location>
        <begin position="96"/>
        <end position="124"/>
    </location>
</feature>
<evidence type="ECO:0000256" key="1">
    <source>
        <dbReference type="SAM" id="MobiDB-lite"/>
    </source>
</evidence>
<feature type="compositionally biased region" description="Low complexity" evidence="1">
    <location>
        <begin position="108"/>
        <end position="124"/>
    </location>
</feature>
<dbReference type="PROSITE" id="PS51257">
    <property type="entry name" value="PROKAR_LIPOPROTEIN"/>
    <property type="match status" value="1"/>
</dbReference>
<dbReference type="HOGENOM" id="CLU_1003294_0_0_2"/>
<dbReference type="PATRIC" id="fig|1434110.4.peg.397"/>
<protein>
    <submittedName>
        <fullName evidence="2">Uncharacterized protein</fullName>
    </submittedName>
</protein>
<dbReference type="KEGG" id="mhor:MSHOH_0334"/>
<name>A0A0E3SAT6_9EURY</name>
<dbReference type="OrthoDB" id="137938at2157"/>
<gene>
    <name evidence="2" type="ORF">MSHOH_0334</name>
</gene>
<organism evidence="2 3">
    <name type="scientific">Methanosarcina horonobensis HB-1 = JCM 15518</name>
    <dbReference type="NCBI Taxonomy" id="1434110"/>
    <lineage>
        <taxon>Archaea</taxon>
        <taxon>Methanobacteriati</taxon>
        <taxon>Methanobacteriota</taxon>
        <taxon>Stenosarchaea group</taxon>
        <taxon>Methanomicrobia</taxon>
        <taxon>Methanosarcinales</taxon>
        <taxon>Methanosarcinaceae</taxon>
        <taxon>Methanosarcina</taxon>
    </lineage>
</organism>
<dbReference type="EMBL" id="CP009516">
    <property type="protein sequence ID" value="AKB76817.1"/>
    <property type="molecule type" value="Genomic_DNA"/>
</dbReference>
<evidence type="ECO:0000313" key="2">
    <source>
        <dbReference type="EMBL" id="AKB76817.1"/>
    </source>
</evidence>
<reference evidence="2 3" key="1">
    <citation type="submission" date="2014-07" db="EMBL/GenBank/DDBJ databases">
        <title>Methanogenic archaea and the global carbon cycle.</title>
        <authorList>
            <person name="Henriksen J.R."/>
            <person name="Luke J."/>
            <person name="Reinhart S."/>
            <person name="Benedict M.N."/>
            <person name="Youngblut N.D."/>
            <person name="Metcalf M.E."/>
            <person name="Whitaker R.J."/>
            <person name="Metcalf W.W."/>
        </authorList>
    </citation>
    <scope>NUCLEOTIDE SEQUENCE [LARGE SCALE GENOMIC DNA]</scope>
    <source>
        <strain evidence="2 3">HB-1</strain>
    </source>
</reference>
<dbReference type="RefSeq" id="WP_048136862.1">
    <property type="nucleotide sequence ID" value="NZ_BBCW01000103.1"/>
</dbReference>